<dbReference type="GO" id="GO:0004604">
    <property type="term" value="F:phosphoadenylyl-sulfate reductase (thioredoxin) activity"/>
    <property type="evidence" value="ECO:0007669"/>
    <property type="project" value="UniProtKB-UniRule"/>
</dbReference>
<dbReference type="PANTHER" id="PTHR46509">
    <property type="entry name" value="PHOSPHOADENOSINE PHOSPHOSULFATE REDUCTASE"/>
    <property type="match status" value="1"/>
</dbReference>
<dbReference type="GO" id="GO:0046872">
    <property type="term" value="F:metal ion binding"/>
    <property type="evidence" value="ECO:0007669"/>
    <property type="project" value="UniProtKB-KW"/>
</dbReference>
<dbReference type="RefSeq" id="WP_149110591.1">
    <property type="nucleotide sequence ID" value="NZ_CP042425.1"/>
</dbReference>
<dbReference type="AlphaFoldDB" id="A0A5C1AB62"/>
<feature type="binding site" evidence="4">
    <location>
        <position position="205"/>
    </location>
    <ligand>
        <name>[4Fe-4S] cluster</name>
        <dbReference type="ChEBI" id="CHEBI:49883"/>
    </ligand>
</feature>
<gene>
    <name evidence="4" type="primary">cysH</name>
    <name evidence="6" type="ORF">PX52LOC_02751</name>
</gene>
<dbReference type="KEGG" id="lrs:PX52LOC_02751"/>
<keyword evidence="4" id="KW-0479">Metal-binding</keyword>
<dbReference type="InterPro" id="IPR014729">
    <property type="entry name" value="Rossmann-like_a/b/a_fold"/>
</dbReference>
<organism evidence="6 7">
    <name type="scientific">Limnoglobus roseus</name>
    <dbReference type="NCBI Taxonomy" id="2598579"/>
    <lineage>
        <taxon>Bacteria</taxon>
        <taxon>Pseudomonadati</taxon>
        <taxon>Planctomycetota</taxon>
        <taxon>Planctomycetia</taxon>
        <taxon>Gemmatales</taxon>
        <taxon>Gemmataceae</taxon>
        <taxon>Limnoglobus</taxon>
    </lineage>
</organism>
<comment type="cofactor">
    <cofactor evidence="4">
        <name>[4Fe-4S] cluster</name>
        <dbReference type="ChEBI" id="CHEBI:49883"/>
    </cofactor>
    <text evidence="4">Binds 1 [4Fe-4S] cluster per subunit.</text>
</comment>
<dbReference type="PIRSF" id="PIRSF000857">
    <property type="entry name" value="PAPS_reductase"/>
    <property type="match status" value="1"/>
</dbReference>
<keyword evidence="4" id="KW-0963">Cytoplasm</keyword>
<dbReference type="GO" id="GO:0051539">
    <property type="term" value="F:4 iron, 4 sulfur cluster binding"/>
    <property type="evidence" value="ECO:0007669"/>
    <property type="project" value="UniProtKB-UniRule"/>
</dbReference>
<evidence type="ECO:0000256" key="1">
    <source>
        <dbReference type="ARBA" id="ARBA00009732"/>
    </source>
</evidence>
<keyword evidence="4" id="KW-0411">Iron-sulfur</keyword>
<dbReference type="SUPFAM" id="SSF52402">
    <property type="entry name" value="Adenine nucleotide alpha hydrolases-like"/>
    <property type="match status" value="1"/>
</dbReference>
<dbReference type="CDD" id="cd23945">
    <property type="entry name" value="PAPS_reductase"/>
    <property type="match status" value="1"/>
</dbReference>
<dbReference type="Proteomes" id="UP000324974">
    <property type="component" value="Chromosome"/>
</dbReference>
<dbReference type="EC" id="1.8.4.10" evidence="4"/>
<dbReference type="InterPro" id="IPR002500">
    <property type="entry name" value="PAPS_reduct_dom"/>
</dbReference>
<evidence type="ECO:0000256" key="3">
    <source>
        <dbReference type="ARBA" id="ARBA00024327"/>
    </source>
</evidence>
<evidence type="ECO:0000313" key="7">
    <source>
        <dbReference type="Proteomes" id="UP000324974"/>
    </source>
</evidence>
<reference evidence="7" key="1">
    <citation type="submission" date="2019-08" db="EMBL/GenBank/DDBJ databases">
        <title>Limnoglobus roseus gen. nov., sp. nov., a novel freshwater planctomycete with a giant genome from the family Gemmataceae.</title>
        <authorList>
            <person name="Kulichevskaya I.S."/>
            <person name="Naumoff D.G."/>
            <person name="Miroshnikov K."/>
            <person name="Ivanova A."/>
            <person name="Philippov D.A."/>
            <person name="Hakobyan A."/>
            <person name="Rijpstra I.C."/>
            <person name="Sinninghe Damste J.S."/>
            <person name="Liesack W."/>
            <person name="Dedysh S.N."/>
        </authorList>
    </citation>
    <scope>NUCLEOTIDE SEQUENCE [LARGE SCALE GENOMIC DNA]</scope>
    <source>
        <strain evidence="7">PX52</strain>
    </source>
</reference>
<feature type="binding site" evidence="4">
    <location>
        <position position="208"/>
    </location>
    <ligand>
        <name>[4Fe-4S] cluster</name>
        <dbReference type="ChEBI" id="CHEBI:49883"/>
    </ligand>
</feature>
<feature type="binding site" evidence="4">
    <location>
        <position position="120"/>
    </location>
    <ligand>
        <name>[4Fe-4S] cluster</name>
        <dbReference type="ChEBI" id="CHEBI:49883"/>
    </ligand>
</feature>
<sequence>MSQDRMSNEAIALASQQLAGASPQDVLRWAVKQFHPRLLMATAFGAEGCCILHMLAEIEPAVTVINLDTGYQFQETLDLRERIKDRYGIEVVYIRPELTVAQYEAEHGGPLYTGRPDQCCYDRKVLPLRKAMAHYNPLAWISAIRKDQTENRAANASVVQWDAKFNVVKVNPLLNWTKKDVWGFIAKNDVPYNPLHDQDYPSIGCWPCTRAVSAGEDERAGRWAGKVKKECGLHVIEVKDGAGI</sequence>
<dbReference type="HAMAP" id="MF_00063">
    <property type="entry name" value="CysH"/>
    <property type="match status" value="1"/>
</dbReference>
<evidence type="ECO:0000256" key="2">
    <source>
        <dbReference type="ARBA" id="ARBA00023002"/>
    </source>
</evidence>
<dbReference type="OrthoDB" id="9772604at2"/>
<feature type="active site" description="Nucleophile; cysteine thiosulfonate intermediate" evidence="4">
    <location>
        <position position="231"/>
    </location>
</feature>
<dbReference type="NCBIfam" id="TIGR00434">
    <property type="entry name" value="cysH"/>
    <property type="match status" value="1"/>
</dbReference>
<name>A0A5C1AB62_9BACT</name>
<protein>
    <recommendedName>
        <fullName evidence="4">Adenosine 5'-phosphosulfate reductase</fullName>
        <shortName evidence="4">APS reductase</shortName>
        <ecNumber evidence="4">1.8.4.10</ecNumber>
    </recommendedName>
    <alternativeName>
        <fullName evidence="4">5'-adenylylsulfate reductase</fullName>
    </alternativeName>
    <alternativeName>
        <fullName evidence="4">Thioredoxin-dependent 5'-adenylylsulfate reductase</fullName>
    </alternativeName>
</protein>
<comment type="function">
    <text evidence="4">Catalyzes the formation of sulfite from adenosine 5'-phosphosulfate (APS) using thioredoxin as an electron donor.</text>
</comment>
<dbReference type="InterPro" id="IPR004511">
    <property type="entry name" value="PAPS/APS_Rdtase"/>
</dbReference>
<dbReference type="GO" id="GO:0005737">
    <property type="term" value="C:cytoplasm"/>
    <property type="evidence" value="ECO:0007669"/>
    <property type="project" value="UniProtKB-SubCell"/>
</dbReference>
<dbReference type="GO" id="GO:0019379">
    <property type="term" value="P:sulfate assimilation, phosphoadenylyl sulfate reduction by phosphoadenylyl-sulfate reductase (thioredoxin)"/>
    <property type="evidence" value="ECO:0007669"/>
    <property type="project" value="UniProtKB-UniRule"/>
</dbReference>
<keyword evidence="4" id="KW-0408">Iron</keyword>
<evidence type="ECO:0000313" key="6">
    <source>
        <dbReference type="EMBL" id="QEL15815.1"/>
    </source>
</evidence>
<proteinExistence type="inferred from homology"/>
<dbReference type="EMBL" id="CP042425">
    <property type="protein sequence ID" value="QEL15815.1"/>
    <property type="molecule type" value="Genomic_DNA"/>
</dbReference>
<comment type="similarity">
    <text evidence="1 4">Belongs to the PAPS reductase family. CysH subfamily.</text>
</comment>
<evidence type="ECO:0000259" key="5">
    <source>
        <dbReference type="Pfam" id="PF01507"/>
    </source>
</evidence>
<accession>A0A5C1AB62</accession>
<feature type="domain" description="Phosphoadenosine phosphosulphate reductase" evidence="5">
    <location>
        <begin position="38"/>
        <end position="211"/>
    </location>
</feature>
<comment type="subcellular location">
    <subcellularLocation>
        <location evidence="4">Cytoplasm</location>
    </subcellularLocation>
</comment>
<evidence type="ECO:0000256" key="4">
    <source>
        <dbReference type="HAMAP-Rule" id="MF_00063"/>
    </source>
</evidence>
<keyword evidence="2 4" id="KW-0560">Oxidoreductase</keyword>
<keyword evidence="7" id="KW-1185">Reference proteome</keyword>
<comment type="catalytic activity">
    <reaction evidence="4">
        <text>[thioredoxin]-disulfide + sulfite + AMP + 2 H(+) = adenosine 5'-phosphosulfate + [thioredoxin]-dithiol</text>
        <dbReference type="Rhea" id="RHEA:21976"/>
        <dbReference type="Rhea" id="RHEA-COMP:10698"/>
        <dbReference type="Rhea" id="RHEA-COMP:10700"/>
        <dbReference type="ChEBI" id="CHEBI:15378"/>
        <dbReference type="ChEBI" id="CHEBI:17359"/>
        <dbReference type="ChEBI" id="CHEBI:29950"/>
        <dbReference type="ChEBI" id="CHEBI:50058"/>
        <dbReference type="ChEBI" id="CHEBI:58243"/>
        <dbReference type="ChEBI" id="CHEBI:456215"/>
        <dbReference type="EC" id="1.8.4.10"/>
    </reaction>
</comment>
<dbReference type="GO" id="GO:0043866">
    <property type="term" value="F:adenylyl-sulfate reductase (thioredoxin) activity"/>
    <property type="evidence" value="ECO:0007669"/>
    <property type="project" value="UniProtKB-EC"/>
</dbReference>
<feature type="binding site" evidence="4">
    <location>
        <position position="119"/>
    </location>
    <ligand>
        <name>[4Fe-4S] cluster</name>
        <dbReference type="ChEBI" id="CHEBI:49883"/>
    </ligand>
</feature>
<dbReference type="Gene3D" id="3.40.50.620">
    <property type="entry name" value="HUPs"/>
    <property type="match status" value="1"/>
</dbReference>
<dbReference type="GO" id="GO:0070814">
    <property type="term" value="P:hydrogen sulfide biosynthetic process"/>
    <property type="evidence" value="ECO:0007669"/>
    <property type="project" value="UniProtKB-UniRule"/>
</dbReference>
<comment type="pathway">
    <text evidence="3 4">Sulfur metabolism; hydrogen sulfide biosynthesis; sulfite from sulfate.</text>
</comment>
<dbReference type="Pfam" id="PF01507">
    <property type="entry name" value="PAPS_reduct"/>
    <property type="match status" value="1"/>
</dbReference>
<dbReference type="NCBIfam" id="NF002537">
    <property type="entry name" value="PRK02090.1"/>
    <property type="match status" value="1"/>
</dbReference>
<dbReference type="PANTHER" id="PTHR46509:SF1">
    <property type="entry name" value="PHOSPHOADENOSINE PHOSPHOSULFATE REDUCTASE"/>
    <property type="match status" value="1"/>
</dbReference>